<feature type="transmembrane region" description="Helical" evidence="1">
    <location>
        <begin position="75"/>
        <end position="95"/>
    </location>
</feature>
<feature type="transmembrane region" description="Helical" evidence="1">
    <location>
        <begin position="361"/>
        <end position="379"/>
    </location>
</feature>
<dbReference type="GO" id="GO:0005886">
    <property type="term" value="C:plasma membrane"/>
    <property type="evidence" value="ECO:0007669"/>
    <property type="project" value="TreeGrafter"/>
</dbReference>
<keyword evidence="1" id="KW-0812">Transmembrane</keyword>
<dbReference type="PANTHER" id="PTHR23537">
    <property type="match status" value="1"/>
</dbReference>
<dbReference type="PANTHER" id="PTHR23537:SF1">
    <property type="entry name" value="SUGAR TRANSPORTER"/>
    <property type="match status" value="1"/>
</dbReference>
<dbReference type="InterPro" id="IPR036259">
    <property type="entry name" value="MFS_trans_sf"/>
</dbReference>
<feature type="transmembrane region" description="Helical" evidence="1">
    <location>
        <begin position="242"/>
        <end position="264"/>
    </location>
</feature>
<sequence length="403" mass="44402">MSSHTIKLSLFLCLSMCLGIGILRFSYTALLPGTREAFGWSTDFAGLLGSANLLGYLIGAYTAMRLPQDRSMSRYIQISAFAGMFSLMCCAFSGFSEVWYIFWRVISGISGGLMMILSPSVVAQCCELQDRLKINFIGFSGIGLGVLIATLFLPYLDQISIQTAWLILCGFALLICLCLSGLIQKFKPYLSVQAPSTTSKISLSSVFYSLLAVYACSAFAYIPHSLFWIDYLSQQLELSLFWINFNWILYGFGSALGAFSAYALARKFGNFAALKILYSLYIVAIFIATLEGQALLTLSSSFLTGMLNPAVVFLTSYTILQLYGLAYKKLWSIATLCFASVQLIGGLSFSALQYFGLSYHQQFILAAFVLLLGTLQLFWCTRPARFTPETQPHPVSAQGEGTK</sequence>
<dbReference type="Pfam" id="PF06779">
    <property type="entry name" value="MFS_4"/>
    <property type="match status" value="1"/>
</dbReference>
<feature type="transmembrane region" description="Helical" evidence="1">
    <location>
        <begin position="276"/>
        <end position="296"/>
    </location>
</feature>
<dbReference type="Gene3D" id="1.20.1250.20">
    <property type="entry name" value="MFS general substrate transporter like domains"/>
    <property type="match status" value="1"/>
</dbReference>
<gene>
    <name evidence="2" type="ORF">CU320_08520</name>
</gene>
<feature type="transmembrane region" description="Helical" evidence="1">
    <location>
        <begin position="44"/>
        <end position="63"/>
    </location>
</feature>
<dbReference type="Proteomes" id="UP000242351">
    <property type="component" value="Unassembled WGS sequence"/>
</dbReference>
<dbReference type="InterPro" id="IPR010645">
    <property type="entry name" value="MFS_4"/>
</dbReference>
<name>A0A2H9UL97_9GAMM</name>
<feature type="transmembrane region" description="Helical" evidence="1">
    <location>
        <begin position="134"/>
        <end position="156"/>
    </location>
</feature>
<dbReference type="RefSeq" id="WP_100357730.1">
    <property type="nucleotide sequence ID" value="NZ_JALHBG010000001.1"/>
</dbReference>
<dbReference type="EMBL" id="PGOZ01000009">
    <property type="protein sequence ID" value="PJI32467.1"/>
    <property type="molecule type" value="Genomic_DNA"/>
</dbReference>
<dbReference type="SUPFAM" id="SSF103473">
    <property type="entry name" value="MFS general substrate transporter"/>
    <property type="match status" value="1"/>
</dbReference>
<keyword evidence="1" id="KW-0472">Membrane</keyword>
<feature type="transmembrane region" description="Helical" evidence="1">
    <location>
        <begin position="203"/>
        <end position="222"/>
    </location>
</feature>
<evidence type="ECO:0000256" key="1">
    <source>
        <dbReference type="SAM" id="Phobius"/>
    </source>
</evidence>
<dbReference type="AlphaFoldDB" id="A0A2H9UL97"/>
<keyword evidence="1" id="KW-1133">Transmembrane helix</keyword>
<accession>A0A2H9UL97</accession>
<reference evidence="2 3" key="1">
    <citation type="submission" date="2017-11" db="EMBL/GenBank/DDBJ databases">
        <authorList>
            <person name="Han C.G."/>
        </authorList>
    </citation>
    <scope>NUCLEOTIDE SEQUENCE [LARGE SCALE GENOMIC DNA]</scope>
    <source>
        <strain evidence="2 3">ANC 5347</strain>
    </source>
</reference>
<feature type="transmembrane region" description="Helical" evidence="1">
    <location>
        <begin position="330"/>
        <end position="355"/>
    </location>
</feature>
<feature type="transmembrane region" description="Helical" evidence="1">
    <location>
        <begin position="302"/>
        <end position="323"/>
    </location>
</feature>
<protein>
    <submittedName>
        <fullName evidence="2">MFS transporter</fullName>
    </submittedName>
</protein>
<feature type="transmembrane region" description="Helical" evidence="1">
    <location>
        <begin position="162"/>
        <end position="183"/>
    </location>
</feature>
<evidence type="ECO:0000313" key="3">
    <source>
        <dbReference type="Proteomes" id="UP000242351"/>
    </source>
</evidence>
<feature type="transmembrane region" description="Helical" evidence="1">
    <location>
        <begin position="101"/>
        <end position="122"/>
    </location>
</feature>
<comment type="caution">
    <text evidence="2">The sequence shown here is derived from an EMBL/GenBank/DDBJ whole genome shotgun (WGS) entry which is preliminary data.</text>
</comment>
<evidence type="ECO:0000313" key="2">
    <source>
        <dbReference type="EMBL" id="PJI32467.1"/>
    </source>
</evidence>
<proteinExistence type="predicted"/>
<organism evidence="2 3">
    <name type="scientific">Acinetobacter pseudolwoffii</name>
    <dbReference type="NCBI Taxonomy" id="2053287"/>
    <lineage>
        <taxon>Bacteria</taxon>
        <taxon>Pseudomonadati</taxon>
        <taxon>Pseudomonadota</taxon>
        <taxon>Gammaproteobacteria</taxon>
        <taxon>Moraxellales</taxon>
        <taxon>Moraxellaceae</taxon>
        <taxon>Acinetobacter</taxon>
    </lineage>
</organism>
<reference evidence="2 3" key="2">
    <citation type="submission" date="2017-12" db="EMBL/GenBank/DDBJ databases">
        <title>Revising the taxonomy of the Acinetobacter lwoffii group: the description of Acinetobacter pseudolwoffii sp. nov. and emended description of Acinetobacter lwoffii.</title>
        <authorList>
            <person name="Nemec A."/>
        </authorList>
    </citation>
    <scope>NUCLEOTIDE SEQUENCE [LARGE SCALE GENOMIC DNA]</scope>
    <source>
        <strain evidence="2 3">ANC 5347</strain>
    </source>
</reference>